<evidence type="ECO:0000313" key="1">
    <source>
        <dbReference type="EMBL" id="PBK59078.1"/>
    </source>
</evidence>
<reference evidence="2" key="1">
    <citation type="journal article" date="2017" name="Nat. Ecol. Evol.">
        <title>Genome expansion and lineage-specific genetic innovations in the forest pathogenic fungi Armillaria.</title>
        <authorList>
            <person name="Sipos G."/>
            <person name="Prasanna A.N."/>
            <person name="Walter M.C."/>
            <person name="O'Connor E."/>
            <person name="Balint B."/>
            <person name="Krizsan K."/>
            <person name="Kiss B."/>
            <person name="Hess J."/>
            <person name="Varga T."/>
            <person name="Slot J."/>
            <person name="Riley R."/>
            <person name="Boka B."/>
            <person name="Rigling D."/>
            <person name="Barry K."/>
            <person name="Lee J."/>
            <person name="Mihaltcheva S."/>
            <person name="LaButti K."/>
            <person name="Lipzen A."/>
            <person name="Waldron R."/>
            <person name="Moloney N.M."/>
            <person name="Sperisen C."/>
            <person name="Kredics L."/>
            <person name="Vagvoelgyi C."/>
            <person name="Patrignani A."/>
            <person name="Fitzpatrick D."/>
            <person name="Nagy I."/>
            <person name="Doyle S."/>
            <person name="Anderson J.B."/>
            <person name="Grigoriev I.V."/>
            <person name="Gueldener U."/>
            <person name="Muensterkoetter M."/>
            <person name="Nagy L.G."/>
        </authorList>
    </citation>
    <scope>NUCLEOTIDE SEQUENCE [LARGE SCALE GENOMIC DNA]</scope>
    <source>
        <strain evidence="2">28-4</strain>
    </source>
</reference>
<keyword evidence="2" id="KW-1185">Reference proteome</keyword>
<accession>A0A2H3AZ89</accession>
<dbReference type="Proteomes" id="UP000218334">
    <property type="component" value="Unassembled WGS sequence"/>
</dbReference>
<dbReference type="EMBL" id="KZ293514">
    <property type="protein sequence ID" value="PBK59078.1"/>
    <property type="molecule type" value="Genomic_DNA"/>
</dbReference>
<sequence>MKEAEAPAKLNIIFSRTSVVAGFSDKCVEHAFGVARPVLILRVWPGEDVAKDGDREIEQVWRRFGSLQLLQTKSNVQEHSSASSIRLKEWTRCLDQMPKYSKMKSHEGREEEKIGKTEKIEEKRAVIWLKKKREKTEKTEEKRNVDAARMSVNQIPMMTRAKPKTGKTQEMKRMSKDVIVCRAREGKGYREGELVNYPSAVNGPSEVHQRTVMARRPSPSPTFLIYQG</sequence>
<proteinExistence type="predicted"/>
<protein>
    <submittedName>
        <fullName evidence="1">Uncharacterized protein</fullName>
    </submittedName>
</protein>
<dbReference type="AlphaFoldDB" id="A0A2H3AZ89"/>
<evidence type="ECO:0000313" key="2">
    <source>
        <dbReference type="Proteomes" id="UP000218334"/>
    </source>
</evidence>
<name>A0A2H3AZ89_9AGAR</name>
<organism evidence="1 2">
    <name type="scientific">Armillaria solidipes</name>
    <dbReference type="NCBI Taxonomy" id="1076256"/>
    <lineage>
        <taxon>Eukaryota</taxon>
        <taxon>Fungi</taxon>
        <taxon>Dikarya</taxon>
        <taxon>Basidiomycota</taxon>
        <taxon>Agaricomycotina</taxon>
        <taxon>Agaricomycetes</taxon>
        <taxon>Agaricomycetidae</taxon>
        <taxon>Agaricales</taxon>
        <taxon>Marasmiineae</taxon>
        <taxon>Physalacriaceae</taxon>
        <taxon>Armillaria</taxon>
    </lineage>
</organism>
<gene>
    <name evidence="1" type="ORF">ARMSODRAFT_983360</name>
</gene>